<accession>A0A7T7XKG4</accession>
<dbReference type="PROSITE" id="PS51165">
    <property type="entry name" value="THUMP"/>
    <property type="match status" value="1"/>
</dbReference>
<evidence type="ECO:0000259" key="19">
    <source>
        <dbReference type="PROSITE" id="PS51165"/>
    </source>
</evidence>
<comment type="pathway">
    <text evidence="18">Cofactor biosynthesis; thiamine diphosphate biosynthesis.</text>
</comment>
<dbReference type="NCBIfam" id="TIGR00342">
    <property type="entry name" value="tRNA uracil 4-sulfurtransferase ThiI"/>
    <property type="match status" value="1"/>
</dbReference>
<comment type="catalytic activity">
    <reaction evidence="10 18">
        <text>[ThiS sulfur-carrier protein]-C-terminal Gly-Gly-AMP + S-sulfanyl-L-cysteinyl-[cysteine desulfurase] + AH2 = [ThiS sulfur-carrier protein]-C-terminal-Gly-aminoethanethioate + L-cysteinyl-[cysteine desulfurase] + A + AMP + 2 H(+)</text>
        <dbReference type="Rhea" id="RHEA:43340"/>
        <dbReference type="Rhea" id="RHEA-COMP:12157"/>
        <dbReference type="Rhea" id="RHEA-COMP:12158"/>
        <dbReference type="Rhea" id="RHEA-COMP:12910"/>
        <dbReference type="Rhea" id="RHEA-COMP:19908"/>
        <dbReference type="ChEBI" id="CHEBI:13193"/>
        <dbReference type="ChEBI" id="CHEBI:15378"/>
        <dbReference type="ChEBI" id="CHEBI:17499"/>
        <dbReference type="ChEBI" id="CHEBI:29950"/>
        <dbReference type="ChEBI" id="CHEBI:61963"/>
        <dbReference type="ChEBI" id="CHEBI:90618"/>
        <dbReference type="ChEBI" id="CHEBI:232372"/>
        <dbReference type="ChEBI" id="CHEBI:456215"/>
    </reaction>
</comment>
<dbReference type="InterPro" id="IPR014729">
    <property type="entry name" value="Rossmann-like_a/b/a_fold"/>
</dbReference>
<evidence type="ECO:0000256" key="16">
    <source>
        <dbReference type="ARBA" id="ARBA00077849"/>
    </source>
</evidence>
<dbReference type="GO" id="GO:0005524">
    <property type="term" value="F:ATP binding"/>
    <property type="evidence" value="ECO:0007669"/>
    <property type="project" value="UniProtKB-UniRule"/>
</dbReference>
<dbReference type="Pfam" id="PF22025">
    <property type="entry name" value="ThiI_fer"/>
    <property type="match status" value="1"/>
</dbReference>
<dbReference type="Pfam" id="PF02568">
    <property type="entry name" value="ThiI"/>
    <property type="match status" value="1"/>
</dbReference>
<keyword evidence="3 18" id="KW-0820">tRNA-binding</keyword>
<dbReference type="InterPro" id="IPR003720">
    <property type="entry name" value="tRNA_STrfase"/>
</dbReference>
<comment type="function">
    <text evidence="11 18">Catalyzes the ATP-dependent transfer of a sulfur to tRNA to produce 4-thiouridine in position 8 of tRNAs, which functions as a near-UV photosensor. Also catalyzes the transfer of sulfur to the sulfur carrier protein ThiS, forming ThiS-thiocarboxylate. This is a step in the synthesis of thiazole, in the thiamine biosynthesis pathway. The sulfur is donated as persulfide by IscS.</text>
</comment>
<organism evidence="20 21">
    <name type="scientific">Breznakiella homolactica</name>
    <dbReference type="NCBI Taxonomy" id="2798577"/>
    <lineage>
        <taxon>Bacteria</taxon>
        <taxon>Pseudomonadati</taxon>
        <taxon>Spirochaetota</taxon>
        <taxon>Spirochaetia</taxon>
        <taxon>Spirochaetales</taxon>
        <taxon>Breznakiellaceae</taxon>
        <taxon>Breznakiella</taxon>
    </lineage>
</organism>
<evidence type="ECO:0000256" key="14">
    <source>
        <dbReference type="ARBA" id="ARBA00071867"/>
    </source>
</evidence>
<keyword evidence="6 18" id="KW-0067">ATP-binding</keyword>
<dbReference type="GO" id="GO:0052837">
    <property type="term" value="P:thiazole biosynthetic process"/>
    <property type="evidence" value="ECO:0007669"/>
    <property type="project" value="TreeGrafter"/>
</dbReference>
<keyword evidence="2 18" id="KW-0963">Cytoplasm</keyword>
<evidence type="ECO:0000313" key="20">
    <source>
        <dbReference type="EMBL" id="QQO08006.1"/>
    </source>
</evidence>
<feature type="binding site" evidence="18">
    <location>
        <begin position="180"/>
        <end position="181"/>
    </location>
    <ligand>
        <name>ATP</name>
        <dbReference type="ChEBI" id="CHEBI:30616"/>
    </ligand>
</feature>
<gene>
    <name evidence="18 20" type="primary">thiI</name>
    <name evidence="20" type="ORF">JFL75_13770</name>
</gene>
<evidence type="ECO:0000256" key="5">
    <source>
        <dbReference type="ARBA" id="ARBA00022741"/>
    </source>
</evidence>
<evidence type="ECO:0000256" key="10">
    <source>
        <dbReference type="ARBA" id="ARBA00052330"/>
    </source>
</evidence>
<evidence type="ECO:0000256" key="8">
    <source>
        <dbReference type="ARBA" id="ARBA00022977"/>
    </source>
</evidence>
<dbReference type="InterPro" id="IPR049961">
    <property type="entry name" value="ThiI_N"/>
</dbReference>
<keyword evidence="5 18" id="KW-0547">Nucleotide-binding</keyword>
<evidence type="ECO:0000256" key="18">
    <source>
        <dbReference type="HAMAP-Rule" id="MF_00021"/>
    </source>
</evidence>
<dbReference type="PANTHER" id="PTHR43209">
    <property type="entry name" value="TRNA SULFURTRANSFERASE"/>
    <property type="match status" value="1"/>
</dbReference>
<dbReference type="InterPro" id="IPR049962">
    <property type="entry name" value="THUMP_ThiI"/>
</dbReference>
<evidence type="ECO:0000256" key="1">
    <source>
        <dbReference type="ARBA" id="ARBA00004496"/>
    </source>
</evidence>
<evidence type="ECO:0000256" key="11">
    <source>
        <dbReference type="ARBA" id="ARBA00058382"/>
    </source>
</evidence>
<name>A0A7T7XKG4_9SPIR</name>
<dbReference type="InterPro" id="IPR054173">
    <property type="entry name" value="ThiI_fer"/>
</dbReference>
<evidence type="ECO:0000256" key="6">
    <source>
        <dbReference type="ARBA" id="ARBA00022840"/>
    </source>
</evidence>
<feature type="binding site" evidence="18">
    <location>
        <position position="262"/>
    </location>
    <ligand>
        <name>ATP</name>
        <dbReference type="ChEBI" id="CHEBI:30616"/>
    </ligand>
</feature>
<dbReference type="EMBL" id="CP067089">
    <property type="protein sequence ID" value="QQO08006.1"/>
    <property type="molecule type" value="Genomic_DNA"/>
</dbReference>
<dbReference type="SUPFAM" id="SSF52402">
    <property type="entry name" value="Adenine nucleotide alpha hydrolases-like"/>
    <property type="match status" value="1"/>
</dbReference>
<evidence type="ECO:0000256" key="3">
    <source>
        <dbReference type="ARBA" id="ARBA00022555"/>
    </source>
</evidence>
<comment type="similarity">
    <text evidence="12 18">Belongs to the ThiI family.</text>
</comment>
<comment type="subcellular location">
    <subcellularLocation>
        <location evidence="1 18">Cytoplasm</location>
    </subcellularLocation>
</comment>
<dbReference type="PANTHER" id="PTHR43209:SF1">
    <property type="entry name" value="TRNA SULFURTRANSFERASE"/>
    <property type="match status" value="1"/>
</dbReference>
<proteinExistence type="inferred from homology"/>
<keyword evidence="21" id="KW-1185">Reference proteome</keyword>
<keyword evidence="4 18" id="KW-0808">Transferase</keyword>
<evidence type="ECO:0000256" key="2">
    <source>
        <dbReference type="ARBA" id="ARBA00022490"/>
    </source>
</evidence>
<protein>
    <recommendedName>
        <fullName evidence="14 18">Probable tRNA sulfurtransferase</fullName>
        <ecNumber evidence="13 18">2.8.1.4</ecNumber>
    </recommendedName>
    <alternativeName>
        <fullName evidence="15 18">Sulfur carrier protein ThiS sulfurtransferase</fullName>
    </alternativeName>
    <alternativeName>
        <fullName evidence="16 18">Thiamine biosynthesis protein ThiI</fullName>
    </alternativeName>
    <alternativeName>
        <fullName evidence="17 18">tRNA 4-thiouridine synthase</fullName>
    </alternativeName>
</protein>
<dbReference type="GO" id="GO:0005829">
    <property type="term" value="C:cytosol"/>
    <property type="evidence" value="ECO:0007669"/>
    <property type="project" value="TreeGrafter"/>
</dbReference>
<dbReference type="KEGG" id="bhc:JFL75_13770"/>
<reference evidence="20" key="1">
    <citation type="submission" date="2021-01" db="EMBL/GenBank/DDBJ databases">
        <title>Description of Breznakiella homolactica.</title>
        <authorList>
            <person name="Song Y."/>
            <person name="Brune A."/>
        </authorList>
    </citation>
    <scope>NUCLEOTIDE SEQUENCE</scope>
    <source>
        <strain evidence="20">RmG30</strain>
    </source>
</reference>
<dbReference type="EC" id="2.8.1.4" evidence="13 18"/>
<dbReference type="GO" id="GO:0004810">
    <property type="term" value="F:CCA tRNA nucleotidyltransferase activity"/>
    <property type="evidence" value="ECO:0007669"/>
    <property type="project" value="InterPro"/>
</dbReference>
<evidence type="ECO:0000256" key="15">
    <source>
        <dbReference type="ARBA" id="ARBA00075337"/>
    </source>
</evidence>
<evidence type="ECO:0000256" key="12">
    <source>
        <dbReference type="ARBA" id="ARBA00061472"/>
    </source>
</evidence>
<dbReference type="CDD" id="cd01712">
    <property type="entry name" value="PPase_ThiI"/>
    <property type="match status" value="1"/>
</dbReference>
<evidence type="ECO:0000256" key="4">
    <source>
        <dbReference type="ARBA" id="ARBA00022679"/>
    </source>
</evidence>
<dbReference type="GO" id="GO:0002937">
    <property type="term" value="P:tRNA 4-thiouridine biosynthesis"/>
    <property type="evidence" value="ECO:0007669"/>
    <property type="project" value="TreeGrafter"/>
</dbReference>
<dbReference type="AlphaFoldDB" id="A0A7T7XKG4"/>
<dbReference type="Pfam" id="PF02926">
    <property type="entry name" value="THUMP"/>
    <property type="match status" value="1"/>
</dbReference>
<dbReference type="RefSeq" id="WP_215625312.1">
    <property type="nucleotide sequence ID" value="NZ_CP067089.2"/>
</dbReference>
<dbReference type="GO" id="GO:0000049">
    <property type="term" value="F:tRNA binding"/>
    <property type="evidence" value="ECO:0007669"/>
    <property type="project" value="UniProtKB-UniRule"/>
</dbReference>
<comment type="catalytic activity">
    <reaction evidence="9 18">
        <text>[ThiI sulfur-carrier protein]-S-sulfanyl-L-cysteine + a uridine in tRNA + 2 reduced [2Fe-2S]-[ferredoxin] + ATP + H(+) = [ThiI sulfur-carrier protein]-L-cysteine + a 4-thiouridine in tRNA + 2 oxidized [2Fe-2S]-[ferredoxin] + AMP + diphosphate</text>
        <dbReference type="Rhea" id="RHEA:24176"/>
        <dbReference type="Rhea" id="RHEA-COMP:10000"/>
        <dbReference type="Rhea" id="RHEA-COMP:10001"/>
        <dbReference type="Rhea" id="RHEA-COMP:13337"/>
        <dbReference type="Rhea" id="RHEA-COMP:13338"/>
        <dbReference type="Rhea" id="RHEA-COMP:13339"/>
        <dbReference type="Rhea" id="RHEA-COMP:13340"/>
        <dbReference type="ChEBI" id="CHEBI:15378"/>
        <dbReference type="ChEBI" id="CHEBI:29950"/>
        <dbReference type="ChEBI" id="CHEBI:30616"/>
        <dbReference type="ChEBI" id="CHEBI:33019"/>
        <dbReference type="ChEBI" id="CHEBI:33737"/>
        <dbReference type="ChEBI" id="CHEBI:33738"/>
        <dbReference type="ChEBI" id="CHEBI:61963"/>
        <dbReference type="ChEBI" id="CHEBI:65315"/>
        <dbReference type="ChEBI" id="CHEBI:136798"/>
        <dbReference type="ChEBI" id="CHEBI:456215"/>
        <dbReference type="EC" id="2.8.1.4"/>
    </reaction>
</comment>
<dbReference type="InterPro" id="IPR020536">
    <property type="entry name" value="ThiI_AANH"/>
</dbReference>
<feature type="domain" description="THUMP" evidence="19">
    <location>
        <begin position="57"/>
        <end position="163"/>
    </location>
</feature>
<dbReference type="InterPro" id="IPR050102">
    <property type="entry name" value="tRNA_sulfurtransferase_ThiI"/>
</dbReference>
<evidence type="ECO:0000256" key="7">
    <source>
        <dbReference type="ARBA" id="ARBA00022884"/>
    </source>
</evidence>
<evidence type="ECO:0000256" key="17">
    <source>
        <dbReference type="ARBA" id="ARBA00080570"/>
    </source>
</evidence>
<dbReference type="GO" id="GO:0009228">
    <property type="term" value="P:thiamine biosynthetic process"/>
    <property type="evidence" value="ECO:0007669"/>
    <property type="project" value="UniProtKB-KW"/>
</dbReference>
<dbReference type="GO" id="GO:0009229">
    <property type="term" value="P:thiamine diphosphate biosynthetic process"/>
    <property type="evidence" value="ECO:0007669"/>
    <property type="project" value="UniProtKB-UniRule"/>
</dbReference>
<dbReference type="CDD" id="cd11716">
    <property type="entry name" value="THUMP_ThiI"/>
    <property type="match status" value="1"/>
</dbReference>
<dbReference type="UniPathway" id="UPA00060"/>
<sequence>MAVYLLKLGELTLKGGNRREFERILRRNLAQRLRGTGASIQTTAGRFYVTCDESAEIPVETVLDRLFGIAGWAKTRDCKKIPQAVFDACIEEAALLRENGLRTFKVEARRTDKGFPLNSYEIRSEAGSLILEQFPGLTVDVHSPDAVIQVEIREKAYIYSMARKGQRGLPVGTAGRGLLLLSGGIDSPVAGYMMAGRGMHIDAVYFHAYPYTSDEARQKVVSLAETVGAYTMGIRLHTVGFTAVQMRIKERAPMEWTTVLLRMAMMECAQRIAFRRKAKCLITGESLSQVASQTVENISCTQSRITLPVLRPLIGIEKDDIIRTAKRIGTYDTSILPYEDCCVLFSPPHPIIRGEPAEANRIYESLELADLMDEAVRETTEEKCAFPE</sequence>
<dbReference type="Gene3D" id="3.40.50.620">
    <property type="entry name" value="HUPs"/>
    <property type="match status" value="1"/>
</dbReference>
<feature type="binding site" evidence="18">
    <location>
        <position position="293"/>
    </location>
    <ligand>
        <name>ATP</name>
        <dbReference type="ChEBI" id="CHEBI:30616"/>
    </ligand>
</feature>
<dbReference type="SMART" id="SM00981">
    <property type="entry name" value="THUMP"/>
    <property type="match status" value="1"/>
</dbReference>
<evidence type="ECO:0000313" key="21">
    <source>
        <dbReference type="Proteomes" id="UP000595917"/>
    </source>
</evidence>
<dbReference type="FunFam" id="3.40.50.620:FF:000053">
    <property type="entry name" value="Probable tRNA sulfurtransferase"/>
    <property type="match status" value="1"/>
</dbReference>
<dbReference type="HAMAP" id="MF_00021">
    <property type="entry name" value="ThiI"/>
    <property type="match status" value="1"/>
</dbReference>
<keyword evidence="7 18" id="KW-0694">RNA-binding</keyword>
<keyword evidence="8 18" id="KW-0784">Thiamine biosynthesis</keyword>
<evidence type="ECO:0000256" key="13">
    <source>
        <dbReference type="ARBA" id="ARBA00066827"/>
    </source>
</evidence>
<dbReference type="SUPFAM" id="SSF143437">
    <property type="entry name" value="THUMP domain-like"/>
    <property type="match status" value="1"/>
</dbReference>
<feature type="binding site" evidence="18">
    <location>
        <begin position="205"/>
        <end position="206"/>
    </location>
    <ligand>
        <name>ATP</name>
        <dbReference type="ChEBI" id="CHEBI:30616"/>
    </ligand>
</feature>
<dbReference type="InterPro" id="IPR004114">
    <property type="entry name" value="THUMP_dom"/>
</dbReference>
<dbReference type="GO" id="GO:0140741">
    <property type="term" value="F:tRNA-uracil-4 sulfurtransferase activity"/>
    <property type="evidence" value="ECO:0007669"/>
    <property type="project" value="UniProtKB-EC"/>
</dbReference>
<dbReference type="Gene3D" id="3.30.2130.30">
    <property type="match status" value="1"/>
</dbReference>
<feature type="binding site" evidence="18">
    <location>
        <position position="284"/>
    </location>
    <ligand>
        <name>ATP</name>
        <dbReference type="ChEBI" id="CHEBI:30616"/>
    </ligand>
</feature>
<dbReference type="Proteomes" id="UP000595917">
    <property type="component" value="Chromosome"/>
</dbReference>
<evidence type="ECO:0000256" key="9">
    <source>
        <dbReference type="ARBA" id="ARBA00050570"/>
    </source>
</evidence>